<accession>A0A072N1F9</accession>
<reference evidence="2 3" key="1">
    <citation type="submission" date="2012-12" db="EMBL/GenBank/DDBJ databases">
        <title>Genome assembly of Marinobacter sp. AK21.</title>
        <authorList>
            <person name="Khatri I."/>
            <person name="Kumar R."/>
            <person name="Vaidya B."/>
            <person name="Subramanian S."/>
            <person name="Pinnaka A."/>
        </authorList>
    </citation>
    <scope>NUCLEOTIDE SEQUENCE [LARGE SCALE GENOMIC DNA]</scope>
    <source>
        <strain evidence="2 3">AK21</strain>
    </source>
</reference>
<evidence type="ECO:0000313" key="3">
    <source>
        <dbReference type="Proteomes" id="UP000035057"/>
    </source>
</evidence>
<comment type="caution">
    <text evidence="2">The sequence shown here is derived from an EMBL/GenBank/DDBJ whole genome shotgun (WGS) entry which is preliminary data.</text>
</comment>
<organism evidence="2 3">
    <name type="scientific">Marinobacter nitratireducens</name>
    <dbReference type="NCBI Taxonomy" id="1137280"/>
    <lineage>
        <taxon>Bacteria</taxon>
        <taxon>Pseudomonadati</taxon>
        <taxon>Pseudomonadota</taxon>
        <taxon>Gammaproteobacteria</taxon>
        <taxon>Pseudomonadales</taxon>
        <taxon>Marinobacteraceae</taxon>
        <taxon>Marinobacter</taxon>
    </lineage>
</organism>
<evidence type="ECO:0000256" key="1">
    <source>
        <dbReference type="SAM" id="MobiDB-lite"/>
    </source>
</evidence>
<name>A0A072N1F9_9GAMM</name>
<feature type="region of interest" description="Disordered" evidence="1">
    <location>
        <begin position="335"/>
        <end position="354"/>
    </location>
</feature>
<sequence>MTSSLMNTLVRKLSTIPRIISLAVIALLAGCQANPIYTTTGVVLSNYSEGEATPYVLQMSDAKMACALGEGIDPLLYSFSRVTDAPDTTGSLLMLLAGNCMEYRAWEAELEYLSADYQGNVPAAKDARERAKRLNAQTAQRRYASFQRAMTAYEFDPAMEPMECPFLFDDQDELTFLLGLLTGMQAIVNDANSGAMAGVPRNIAPQAERAAQCVDNEKWGGLPNAIRALVWLLLPDTRPALSPDPWMVLENSSEMGIEKGIRASMALEAVAAETFGRPDVLEKVIARFAESNATIDVWEEYRLVDMVAHDVIQFSSDKHWIANYGYRTPQSFFGKMSPERDTESVETMSLDDLL</sequence>
<dbReference type="RefSeq" id="WP_051669019.1">
    <property type="nucleotide sequence ID" value="NZ_ANIE01000005.1"/>
</dbReference>
<dbReference type="EMBL" id="ANIE01000005">
    <property type="protein sequence ID" value="KEF31504.1"/>
    <property type="molecule type" value="Genomic_DNA"/>
</dbReference>
<gene>
    <name evidence="2" type="ORF">D777_01853</name>
</gene>
<dbReference type="Proteomes" id="UP000035057">
    <property type="component" value="Unassembled WGS sequence"/>
</dbReference>
<evidence type="ECO:0000313" key="2">
    <source>
        <dbReference type="EMBL" id="KEF31504.1"/>
    </source>
</evidence>
<dbReference type="PATRIC" id="fig|1137280.3.peg.1669"/>
<dbReference type="AlphaFoldDB" id="A0A072N1F9"/>
<proteinExistence type="predicted"/>
<dbReference type="OrthoDB" id="318536at2"/>
<keyword evidence="3" id="KW-1185">Reference proteome</keyword>
<protein>
    <submittedName>
        <fullName evidence="2">Uncharacterized protein</fullName>
    </submittedName>
</protein>
<dbReference type="STRING" id="1137280.D777_01853"/>